<name>A0A8J8P657_HALGN</name>
<sequence length="101" mass="12154">MIFYTVTQEYARIKLLEDLDYLEKANEEQCEIYFFRVLQIVERNLSSDQIFMQSLITMHMDDCSDMKCECHQLVEKYDIATKRVEADLNMQLLDRSQTLRN</sequence>
<gene>
    <name evidence="1" type="ORF">FGO68_gene4203</name>
</gene>
<proteinExistence type="predicted"/>
<comment type="caution">
    <text evidence="1">The sequence shown here is derived from an EMBL/GenBank/DDBJ whole genome shotgun (WGS) entry which is preliminary data.</text>
</comment>
<protein>
    <submittedName>
        <fullName evidence="1">Uncharacterized protein</fullName>
    </submittedName>
</protein>
<dbReference type="AlphaFoldDB" id="A0A8J8P657"/>
<dbReference type="EMBL" id="RRYP01000223">
    <property type="protein sequence ID" value="TNV87792.1"/>
    <property type="molecule type" value="Genomic_DNA"/>
</dbReference>
<evidence type="ECO:0000313" key="1">
    <source>
        <dbReference type="EMBL" id="TNV87792.1"/>
    </source>
</evidence>
<accession>A0A8J8P657</accession>
<organism evidence="1 2">
    <name type="scientific">Halteria grandinella</name>
    <dbReference type="NCBI Taxonomy" id="5974"/>
    <lineage>
        <taxon>Eukaryota</taxon>
        <taxon>Sar</taxon>
        <taxon>Alveolata</taxon>
        <taxon>Ciliophora</taxon>
        <taxon>Intramacronucleata</taxon>
        <taxon>Spirotrichea</taxon>
        <taxon>Stichotrichia</taxon>
        <taxon>Sporadotrichida</taxon>
        <taxon>Halteriidae</taxon>
        <taxon>Halteria</taxon>
    </lineage>
</organism>
<dbReference type="Proteomes" id="UP000785679">
    <property type="component" value="Unassembled WGS sequence"/>
</dbReference>
<keyword evidence="2" id="KW-1185">Reference proteome</keyword>
<reference evidence="1" key="1">
    <citation type="submission" date="2019-06" db="EMBL/GenBank/DDBJ databases">
        <authorList>
            <person name="Zheng W."/>
        </authorList>
    </citation>
    <scope>NUCLEOTIDE SEQUENCE</scope>
    <source>
        <strain evidence="1">QDHG01</strain>
    </source>
</reference>
<evidence type="ECO:0000313" key="2">
    <source>
        <dbReference type="Proteomes" id="UP000785679"/>
    </source>
</evidence>